<protein>
    <submittedName>
        <fullName evidence="6">Peptidase</fullName>
    </submittedName>
</protein>
<keyword evidence="2" id="KW-0732">Signal</keyword>
<evidence type="ECO:0000259" key="5">
    <source>
        <dbReference type="Pfam" id="PF08386"/>
    </source>
</evidence>
<dbReference type="InterPro" id="IPR051601">
    <property type="entry name" value="Serine_prot/Carboxylest_S33"/>
</dbReference>
<accession>A0A917ZWL4</accession>
<evidence type="ECO:0000313" key="6">
    <source>
        <dbReference type="EMBL" id="GGO97976.1"/>
    </source>
</evidence>
<proteinExistence type="inferred from homology"/>
<dbReference type="Pfam" id="PF00561">
    <property type="entry name" value="Abhydrolase_1"/>
    <property type="match status" value="1"/>
</dbReference>
<reference evidence="6" key="1">
    <citation type="journal article" date="2014" name="Int. J. Syst. Evol. Microbiol.">
        <title>Complete genome sequence of Corynebacterium casei LMG S-19264T (=DSM 44701T), isolated from a smear-ripened cheese.</title>
        <authorList>
            <consortium name="US DOE Joint Genome Institute (JGI-PGF)"/>
            <person name="Walter F."/>
            <person name="Albersmeier A."/>
            <person name="Kalinowski J."/>
            <person name="Ruckert C."/>
        </authorList>
    </citation>
    <scope>NUCLEOTIDE SEQUENCE</scope>
    <source>
        <strain evidence="6">CGMCC 4.7201</strain>
    </source>
</reference>
<name>A0A917ZWL4_9ACTN</name>
<evidence type="ECO:0000256" key="1">
    <source>
        <dbReference type="ARBA" id="ARBA00010088"/>
    </source>
</evidence>
<dbReference type="RefSeq" id="WP_189135067.1">
    <property type="nucleotide sequence ID" value="NZ_BMMS01000036.1"/>
</dbReference>
<dbReference type="Proteomes" id="UP000641932">
    <property type="component" value="Unassembled WGS sequence"/>
</dbReference>
<dbReference type="GO" id="GO:0016787">
    <property type="term" value="F:hydrolase activity"/>
    <property type="evidence" value="ECO:0007669"/>
    <property type="project" value="UniProtKB-KW"/>
</dbReference>
<keyword evidence="3" id="KW-0378">Hydrolase</keyword>
<dbReference type="InterPro" id="IPR029058">
    <property type="entry name" value="AB_hydrolase_fold"/>
</dbReference>
<feature type="domain" description="AB hydrolase-1" evidence="4">
    <location>
        <begin position="122"/>
        <end position="304"/>
    </location>
</feature>
<dbReference type="PANTHER" id="PTHR43248:SF29">
    <property type="entry name" value="TRIPEPTIDYL AMINOPEPTIDASE"/>
    <property type="match status" value="1"/>
</dbReference>
<dbReference type="InterPro" id="IPR013595">
    <property type="entry name" value="Pept_S33_TAP-like_C"/>
</dbReference>
<organism evidence="6 7">
    <name type="scientific">Wenjunlia tyrosinilytica</name>
    <dbReference type="NCBI Taxonomy" id="1544741"/>
    <lineage>
        <taxon>Bacteria</taxon>
        <taxon>Bacillati</taxon>
        <taxon>Actinomycetota</taxon>
        <taxon>Actinomycetes</taxon>
        <taxon>Kitasatosporales</taxon>
        <taxon>Streptomycetaceae</taxon>
        <taxon>Wenjunlia</taxon>
    </lineage>
</organism>
<keyword evidence="7" id="KW-1185">Reference proteome</keyword>
<dbReference type="InterPro" id="IPR000073">
    <property type="entry name" value="AB_hydrolase_1"/>
</dbReference>
<evidence type="ECO:0000313" key="7">
    <source>
        <dbReference type="Proteomes" id="UP000641932"/>
    </source>
</evidence>
<dbReference type="EMBL" id="BMMS01000036">
    <property type="protein sequence ID" value="GGO97976.1"/>
    <property type="molecule type" value="Genomic_DNA"/>
</dbReference>
<feature type="domain" description="Peptidase S33 tripeptidyl aminopeptidase-like C-terminal" evidence="5">
    <location>
        <begin position="431"/>
        <end position="532"/>
    </location>
</feature>
<dbReference type="Gene3D" id="3.40.50.1820">
    <property type="entry name" value="alpha/beta hydrolase"/>
    <property type="match status" value="1"/>
</dbReference>
<dbReference type="PANTHER" id="PTHR43248">
    <property type="entry name" value="2-SUCCINYL-6-HYDROXY-2,4-CYCLOHEXADIENE-1-CARBOXYLATE SYNTHASE"/>
    <property type="match status" value="1"/>
</dbReference>
<evidence type="ECO:0000259" key="4">
    <source>
        <dbReference type="Pfam" id="PF00561"/>
    </source>
</evidence>
<reference evidence="6" key="2">
    <citation type="submission" date="2020-09" db="EMBL/GenBank/DDBJ databases">
        <authorList>
            <person name="Sun Q."/>
            <person name="Zhou Y."/>
        </authorList>
    </citation>
    <scope>NUCLEOTIDE SEQUENCE</scope>
    <source>
        <strain evidence="6">CGMCC 4.7201</strain>
    </source>
</reference>
<dbReference type="Pfam" id="PF08386">
    <property type="entry name" value="Abhydrolase_4"/>
    <property type="match status" value="1"/>
</dbReference>
<dbReference type="SUPFAM" id="SSF53474">
    <property type="entry name" value="alpha/beta-Hydrolases"/>
    <property type="match status" value="1"/>
</dbReference>
<sequence>MLFTGKSISARGRSALGGRGGKPLLLAGVALLAVGVIGQHGPADEAAAATGARAGGPYPPAPLAWGACHDLPPAPPGGPAPRSLECAELTVPFDYSKPRGKTMEVALIRLRATDRAHRIGSLVFNFGGPGGSGIDHLAGGAAAQFKKLGTRYDLVSFDPRGVGRSRPVHCVGDKRKDEWLAMDTSPDNAREKAALLSRGRAFAKGCANRSGEALPHVGTVAAARDLDVMRIALGDRKLNYFGFSYGTWLGAEYAHRFPKKVGRTVLDGAVNTELNPIRFFREQAAGFQRALGHFGRWAAQQPQAKTAKAKAKGPTKDAVVTRVATLLHGLDTKPIPTDTGRELTQSLGEAGVLTGLYSKAMWPALWQAIQQAESGDGTILLALSDTLFQRSPDGHYTNYHDASGSIYCASTPQRYTERDVAKALPAFTKASPVFGPTVAWRQMGCTGWPVKGTPTHHIDAPGAPPIVVIGNTGDPATPYTWAPALAEQLGSGVLLTLNGEGHGSYTTGNPCIQKAVNTYLLQGNPPLEGTMCQ</sequence>
<evidence type="ECO:0000256" key="2">
    <source>
        <dbReference type="ARBA" id="ARBA00022729"/>
    </source>
</evidence>
<gene>
    <name evidence="6" type="ORF">GCM10012280_61010</name>
</gene>
<comment type="similarity">
    <text evidence="1">Belongs to the peptidase S33 family.</text>
</comment>
<dbReference type="AlphaFoldDB" id="A0A917ZWL4"/>
<evidence type="ECO:0000256" key="3">
    <source>
        <dbReference type="ARBA" id="ARBA00022801"/>
    </source>
</evidence>
<comment type="caution">
    <text evidence="6">The sequence shown here is derived from an EMBL/GenBank/DDBJ whole genome shotgun (WGS) entry which is preliminary data.</text>
</comment>